<keyword evidence="3" id="KW-0677">Repeat</keyword>
<keyword evidence="4" id="KW-0812">Transmembrane</keyword>
<evidence type="ECO:0008006" key="7">
    <source>
        <dbReference type="Google" id="ProtNLM"/>
    </source>
</evidence>
<feature type="transmembrane region" description="Helical" evidence="4">
    <location>
        <begin position="43"/>
        <end position="64"/>
    </location>
</feature>
<gene>
    <name evidence="5" type="ORF">POCTA_138.1.T0190148</name>
</gene>
<dbReference type="InterPro" id="IPR000425">
    <property type="entry name" value="MIP"/>
</dbReference>
<dbReference type="GO" id="GO:0012505">
    <property type="term" value="C:endomembrane system"/>
    <property type="evidence" value="ECO:0007669"/>
    <property type="project" value="UniProtKB-SubCell"/>
</dbReference>
<dbReference type="GO" id="GO:0016020">
    <property type="term" value="C:membrane"/>
    <property type="evidence" value="ECO:0007669"/>
    <property type="project" value="InterPro"/>
</dbReference>
<protein>
    <recommendedName>
        <fullName evidence="7">Aquaporin</fullName>
    </recommendedName>
</protein>
<keyword evidence="4" id="KW-1133">Transmembrane helix</keyword>
<dbReference type="Proteomes" id="UP000683925">
    <property type="component" value="Unassembled WGS sequence"/>
</dbReference>
<evidence type="ECO:0000256" key="3">
    <source>
        <dbReference type="ARBA" id="ARBA00022737"/>
    </source>
</evidence>
<keyword evidence="4" id="KW-0472">Membrane</keyword>
<evidence type="ECO:0000313" key="6">
    <source>
        <dbReference type="Proteomes" id="UP000683925"/>
    </source>
</evidence>
<dbReference type="EMBL" id="CAJJDP010000019">
    <property type="protein sequence ID" value="CAD8146871.1"/>
    <property type="molecule type" value="Genomic_DNA"/>
</dbReference>
<dbReference type="AlphaFoldDB" id="A0A8S1SZ65"/>
<evidence type="ECO:0000256" key="4">
    <source>
        <dbReference type="SAM" id="Phobius"/>
    </source>
</evidence>
<feature type="transmembrane region" description="Helical" evidence="4">
    <location>
        <begin position="146"/>
        <end position="168"/>
    </location>
</feature>
<dbReference type="PANTHER" id="PTHR45665:SF9">
    <property type="entry name" value="AQUAPORIN-8"/>
    <property type="match status" value="1"/>
</dbReference>
<feature type="transmembrane region" description="Helical" evidence="4">
    <location>
        <begin position="228"/>
        <end position="250"/>
    </location>
</feature>
<organism evidence="5 6">
    <name type="scientific">Paramecium octaurelia</name>
    <dbReference type="NCBI Taxonomy" id="43137"/>
    <lineage>
        <taxon>Eukaryota</taxon>
        <taxon>Sar</taxon>
        <taxon>Alveolata</taxon>
        <taxon>Ciliophora</taxon>
        <taxon>Intramacronucleata</taxon>
        <taxon>Oligohymenophorea</taxon>
        <taxon>Peniculida</taxon>
        <taxon>Parameciidae</taxon>
        <taxon>Paramecium</taxon>
    </lineage>
</organism>
<keyword evidence="6" id="KW-1185">Reference proteome</keyword>
<dbReference type="PANTHER" id="PTHR45665">
    <property type="entry name" value="AQUAPORIN-8"/>
    <property type="match status" value="1"/>
</dbReference>
<reference evidence="5" key="1">
    <citation type="submission" date="2021-01" db="EMBL/GenBank/DDBJ databases">
        <authorList>
            <consortium name="Genoscope - CEA"/>
            <person name="William W."/>
        </authorList>
    </citation>
    <scope>NUCLEOTIDE SEQUENCE</scope>
</reference>
<dbReference type="OrthoDB" id="287065at2759"/>
<name>A0A8S1SZ65_PAROT</name>
<feature type="transmembrane region" description="Helical" evidence="4">
    <location>
        <begin position="104"/>
        <end position="126"/>
    </location>
</feature>
<keyword evidence="2" id="KW-0813">Transport</keyword>
<dbReference type="Pfam" id="PF00230">
    <property type="entry name" value="MIP"/>
    <property type="match status" value="1"/>
</dbReference>
<dbReference type="InterPro" id="IPR034294">
    <property type="entry name" value="Aquaporin_transptr"/>
</dbReference>
<evidence type="ECO:0000313" key="5">
    <source>
        <dbReference type="EMBL" id="CAD8146871.1"/>
    </source>
</evidence>
<evidence type="ECO:0000256" key="1">
    <source>
        <dbReference type="ARBA" id="ARBA00004127"/>
    </source>
</evidence>
<sequence length="264" mass="30110">MEEEQKQQNYSDLVNQEIQQNKPIKWEVDNMPQTKVGQMKKEAIYIFWFEFIGTFMLTFCIYASNNNPFVFACAYGMLILVAQNQKCTFNPAITTVLSGNDKGLWVSVAIGSQFGGAFMASLFGFLCFKNYVNDVPYISQTNIEEYFAVIIGEILGSLILCAGFLFQYDDLMDFSSDRLEHSIIISALYGVGRTLSYVAKSSLNPAIAFGLVFFECCKDGHWGRFWNLWIYSILPFVGAFFSLALIRVIYRDCYEKQIQAGLRQ</sequence>
<dbReference type="GO" id="GO:0015250">
    <property type="term" value="F:water channel activity"/>
    <property type="evidence" value="ECO:0007669"/>
    <property type="project" value="TreeGrafter"/>
</dbReference>
<dbReference type="OMA" id="YLAQTNI"/>
<evidence type="ECO:0000256" key="2">
    <source>
        <dbReference type="ARBA" id="ARBA00022448"/>
    </source>
</evidence>
<comment type="subcellular location">
    <subcellularLocation>
        <location evidence="1">Endomembrane system</location>
        <topology evidence="1">Multi-pass membrane protein</topology>
    </subcellularLocation>
</comment>
<accession>A0A8S1SZ65</accession>
<proteinExistence type="predicted"/>
<comment type="caution">
    <text evidence="5">The sequence shown here is derived from an EMBL/GenBank/DDBJ whole genome shotgun (WGS) entry which is preliminary data.</text>
</comment>